<name>Q8H407_ORYSJ</name>
<dbReference type="Proteomes" id="UP000000763">
    <property type="component" value="Chromosome 7"/>
</dbReference>
<dbReference type="SUPFAM" id="SSF53067">
    <property type="entry name" value="Actin-like ATPase domain"/>
    <property type="match status" value="2"/>
</dbReference>
<protein>
    <recommendedName>
        <fullName evidence="9">D-ribulose kinase</fullName>
        <ecNumber evidence="8">2.7.1.47</ecNumber>
    </recommendedName>
</protein>
<sequence length="426" mass="46265">MAVIVVQRQYVQGWEGCSEPPICSESAERNSSRFTTKGTSRVRVMMLRQKNPGGQKKSFDGTGEPLYLGIDFGTSGARYALVDKQGAIHSEGKRTYPPVSVPQILTHSTSLQCKIQSDKNNGGILAGPYLYNESFADALPAVESIAPANHTVRSGSSTLCKLVSWWNSSSAGLSSRDSAILMHQSDWLLWLLHGEYGVSDYNNTLKVGYDPEIDSYPSWLMSQPYAYMLPSVRAPGAPIGSIKEDVTSLGSTLAIKLLSNARVDDARFGVYSHRLDDMWLVGGASNTGGAVLRQLFTDDQLVALSHEIDPSVPSLLDYYPLPKRGERFPVSDPNMMPLQPRPESDTAYLHGILESIARIEAKGYNLLKELGASMVEEVLTAGGGARNDKWTAIRGRVLGVPVRKAEQTEAAYGAALLALKGANTTH</sequence>
<dbReference type="InterPro" id="IPR018485">
    <property type="entry name" value="FGGY_C"/>
</dbReference>
<feature type="domain" description="Carbohydrate kinase FGGY C-terminal" evidence="10">
    <location>
        <begin position="273"/>
        <end position="419"/>
    </location>
</feature>
<keyword evidence="4" id="KW-0547">Nucleotide-binding</keyword>
<evidence type="ECO:0000256" key="4">
    <source>
        <dbReference type="ARBA" id="ARBA00022741"/>
    </source>
</evidence>
<evidence type="ECO:0000256" key="5">
    <source>
        <dbReference type="ARBA" id="ARBA00022777"/>
    </source>
</evidence>
<dbReference type="Gene3D" id="3.30.420.40">
    <property type="match status" value="2"/>
</dbReference>
<dbReference type="EC" id="2.7.1.47" evidence="8"/>
<dbReference type="CDD" id="cd07783">
    <property type="entry name" value="ASKHA_NBD_FGGY_SePSK_AtXK1-like"/>
    <property type="match status" value="1"/>
</dbReference>
<evidence type="ECO:0000313" key="12">
    <source>
        <dbReference type="Proteomes" id="UP000000763"/>
    </source>
</evidence>
<evidence type="ECO:0000256" key="6">
    <source>
        <dbReference type="ARBA" id="ARBA00022840"/>
    </source>
</evidence>
<comment type="similarity">
    <text evidence="2">Belongs to the FGGY kinase family.</text>
</comment>
<gene>
    <name evidence="11" type="primary">P0492E07.117</name>
</gene>
<organism evidence="11 12">
    <name type="scientific">Oryza sativa subsp. japonica</name>
    <name type="common">Rice</name>
    <dbReference type="NCBI Taxonomy" id="39947"/>
    <lineage>
        <taxon>Eukaryota</taxon>
        <taxon>Viridiplantae</taxon>
        <taxon>Streptophyta</taxon>
        <taxon>Embryophyta</taxon>
        <taxon>Tracheophyta</taxon>
        <taxon>Spermatophyta</taxon>
        <taxon>Magnoliopsida</taxon>
        <taxon>Liliopsida</taxon>
        <taxon>Poales</taxon>
        <taxon>Poaceae</taxon>
        <taxon>BOP clade</taxon>
        <taxon>Oryzoideae</taxon>
        <taxon>Oryzeae</taxon>
        <taxon>Oryzinae</taxon>
        <taxon>Oryza</taxon>
        <taxon>Oryza sativa</taxon>
    </lineage>
</organism>
<evidence type="ECO:0000256" key="8">
    <source>
        <dbReference type="ARBA" id="ARBA00066370"/>
    </source>
</evidence>
<comment type="cofactor">
    <cofactor evidence="1">
        <name>a divalent metal cation</name>
        <dbReference type="ChEBI" id="CHEBI:60240"/>
    </cofactor>
</comment>
<proteinExistence type="inferred from homology"/>
<evidence type="ECO:0000256" key="2">
    <source>
        <dbReference type="ARBA" id="ARBA00009156"/>
    </source>
</evidence>
<dbReference type="GO" id="GO:0019150">
    <property type="term" value="F:D-ribulokinase activity"/>
    <property type="evidence" value="ECO:0007669"/>
    <property type="project" value="UniProtKB-EC"/>
</dbReference>
<dbReference type="EMBL" id="AP004305">
    <property type="protein sequence ID" value="BAC20723.1"/>
    <property type="molecule type" value="Genomic_DNA"/>
</dbReference>
<evidence type="ECO:0000256" key="7">
    <source>
        <dbReference type="ARBA" id="ARBA00051146"/>
    </source>
</evidence>
<dbReference type="GO" id="GO:0005524">
    <property type="term" value="F:ATP binding"/>
    <property type="evidence" value="ECO:0007669"/>
    <property type="project" value="UniProtKB-KW"/>
</dbReference>
<keyword evidence="5 11" id="KW-0418">Kinase</keyword>
<evidence type="ECO:0000256" key="9">
    <source>
        <dbReference type="ARBA" id="ARBA00072590"/>
    </source>
</evidence>
<accession>Q8H407</accession>
<dbReference type="PANTHER" id="PTHR10196">
    <property type="entry name" value="SUGAR KINASE"/>
    <property type="match status" value="1"/>
</dbReference>
<evidence type="ECO:0000313" key="11">
    <source>
        <dbReference type="EMBL" id="BAC20723.1"/>
    </source>
</evidence>
<evidence type="ECO:0000259" key="10">
    <source>
        <dbReference type="Pfam" id="PF02782"/>
    </source>
</evidence>
<keyword evidence="3" id="KW-0808">Transferase</keyword>
<reference evidence="12" key="1">
    <citation type="journal article" date="2005" name="Nature">
        <title>The map-based sequence of the rice genome.</title>
        <authorList>
            <consortium name="International rice genome sequencing project (IRGSP)"/>
            <person name="Matsumoto T."/>
            <person name="Wu J."/>
            <person name="Kanamori H."/>
            <person name="Katayose Y."/>
            <person name="Fujisawa M."/>
            <person name="Namiki N."/>
            <person name="Mizuno H."/>
            <person name="Yamamoto K."/>
            <person name="Antonio B.A."/>
            <person name="Baba T."/>
            <person name="Sakata K."/>
            <person name="Nagamura Y."/>
            <person name="Aoki H."/>
            <person name="Arikawa K."/>
            <person name="Arita K."/>
            <person name="Bito T."/>
            <person name="Chiden Y."/>
            <person name="Fujitsuka N."/>
            <person name="Fukunaka R."/>
            <person name="Hamada M."/>
            <person name="Harada C."/>
            <person name="Hayashi A."/>
            <person name="Hijishita S."/>
            <person name="Honda M."/>
            <person name="Hosokawa S."/>
            <person name="Ichikawa Y."/>
            <person name="Idonuma A."/>
            <person name="Iijima M."/>
            <person name="Ikeda M."/>
            <person name="Ikeno M."/>
            <person name="Ito K."/>
            <person name="Ito S."/>
            <person name="Ito T."/>
            <person name="Ito Y."/>
            <person name="Ito Y."/>
            <person name="Iwabuchi A."/>
            <person name="Kamiya K."/>
            <person name="Karasawa W."/>
            <person name="Kurita K."/>
            <person name="Katagiri S."/>
            <person name="Kikuta A."/>
            <person name="Kobayashi H."/>
            <person name="Kobayashi N."/>
            <person name="Machita K."/>
            <person name="Maehara T."/>
            <person name="Masukawa M."/>
            <person name="Mizubayashi T."/>
            <person name="Mukai Y."/>
            <person name="Nagasaki H."/>
            <person name="Nagata Y."/>
            <person name="Naito S."/>
            <person name="Nakashima M."/>
            <person name="Nakama Y."/>
            <person name="Nakamichi Y."/>
            <person name="Nakamura M."/>
            <person name="Meguro A."/>
            <person name="Negishi M."/>
            <person name="Ohta I."/>
            <person name="Ohta T."/>
            <person name="Okamoto M."/>
            <person name="Ono N."/>
            <person name="Saji S."/>
            <person name="Sakaguchi M."/>
            <person name="Sakai K."/>
            <person name="Shibata M."/>
            <person name="Shimokawa T."/>
            <person name="Song J."/>
            <person name="Takazaki Y."/>
            <person name="Terasawa K."/>
            <person name="Tsugane M."/>
            <person name="Tsuji K."/>
            <person name="Ueda S."/>
            <person name="Waki K."/>
            <person name="Yamagata H."/>
            <person name="Yamamoto M."/>
            <person name="Yamamoto S."/>
            <person name="Yamane H."/>
            <person name="Yoshiki S."/>
            <person name="Yoshihara R."/>
            <person name="Yukawa K."/>
            <person name="Zhong H."/>
            <person name="Yano M."/>
            <person name="Yuan Q."/>
            <person name="Ouyang S."/>
            <person name="Liu J."/>
            <person name="Jones K.M."/>
            <person name="Gansberger K."/>
            <person name="Moffat K."/>
            <person name="Hill J."/>
            <person name="Bera J."/>
            <person name="Fadrosh D."/>
            <person name="Jin S."/>
            <person name="Johri S."/>
            <person name="Kim M."/>
            <person name="Overton L."/>
            <person name="Reardon M."/>
            <person name="Tsitrin T."/>
            <person name="Vuong H."/>
            <person name="Weaver B."/>
            <person name="Ciecko A."/>
            <person name="Tallon L."/>
            <person name="Jackson J."/>
            <person name="Pai G."/>
            <person name="Aken S.V."/>
            <person name="Utterback T."/>
            <person name="Reidmuller S."/>
            <person name="Feldblyum T."/>
            <person name="Hsiao J."/>
            <person name="Zismann V."/>
            <person name="Iobst S."/>
            <person name="de Vazeille A.R."/>
            <person name="Buell C.R."/>
            <person name="Ying K."/>
            <person name="Li Y."/>
            <person name="Lu T."/>
            <person name="Huang Y."/>
            <person name="Zhao Q."/>
            <person name="Feng Q."/>
            <person name="Zhang L."/>
            <person name="Zhu J."/>
            <person name="Weng Q."/>
            <person name="Mu J."/>
            <person name="Lu Y."/>
            <person name="Fan D."/>
            <person name="Liu Y."/>
            <person name="Guan J."/>
            <person name="Zhang Y."/>
            <person name="Yu S."/>
            <person name="Liu X."/>
            <person name="Zhang Y."/>
            <person name="Hong G."/>
            <person name="Han B."/>
            <person name="Choisne N."/>
            <person name="Demange N."/>
            <person name="Orjeda G."/>
            <person name="Samain S."/>
            <person name="Cattolico L."/>
            <person name="Pelletier E."/>
            <person name="Couloux A."/>
            <person name="Segurens B."/>
            <person name="Wincker P."/>
            <person name="D'Hont A."/>
            <person name="Scarpelli C."/>
            <person name="Weissenbach J."/>
            <person name="Salanoubat M."/>
            <person name="Quetier F."/>
            <person name="Yu Y."/>
            <person name="Kim H.R."/>
            <person name="Rambo T."/>
            <person name="Currie J."/>
            <person name="Collura K."/>
            <person name="Luo M."/>
            <person name="Yang T."/>
            <person name="Ammiraju J.S.S."/>
            <person name="Engler F."/>
            <person name="Soderlund C."/>
            <person name="Wing R.A."/>
            <person name="Palmer L.E."/>
            <person name="de la Bastide M."/>
            <person name="Spiegel L."/>
            <person name="Nascimento L."/>
            <person name="Zutavern T."/>
            <person name="O'Shaughnessy A."/>
            <person name="Dike S."/>
            <person name="Dedhia N."/>
            <person name="Preston R."/>
            <person name="Balija V."/>
            <person name="McCombie W.R."/>
            <person name="Chow T."/>
            <person name="Chen H."/>
            <person name="Chung M."/>
            <person name="Chen C."/>
            <person name="Shaw J."/>
            <person name="Wu H."/>
            <person name="Hsiao K."/>
            <person name="Chao Y."/>
            <person name="Chu M."/>
            <person name="Cheng C."/>
            <person name="Hour A."/>
            <person name="Lee P."/>
            <person name="Lin S."/>
            <person name="Lin Y."/>
            <person name="Liou J."/>
            <person name="Liu S."/>
            <person name="Hsing Y."/>
            <person name="Raghuvanshi S."/>
            <person name="Mohanty A."/>
            <person name="Bharti A.K."/>
            <person name="Gaur A."/>
            <person name="Gupta V."/>
            <person name="Kumar D."/>
            <person name="Ravi V."/>
            <person name="Vij S."/>
            <person name="Kapur A."/>
            <person name="Khurana P."/>
            <person name="Khurana P."/>
            <person name="Khurana J.P."/>
            <person name="Tyagi A.K."/>
            <person name="Gaikwad K."/>
            <person name="Singh A."/>
            <person name="Dalal V."/>
            <person name="Srivastava S."/>
            <person name="Dixit A."/>
            <person name="Pal A.K."/>
            <person name="Ghazi I.A."/>
            <person name="Yadav M."/>
            <person name="Pandit A."/>
            <person name="Bhargava A."/>
            <person name="Sureshbabu K."/>
            <person name="Batra K."/>
            <person name="Sharma T.R."/>
            <person name="Mohapatra T."/>
            <person name="Singh N.K."/>
            <person name="Messing J."/>
            <person name="Nelson A.B."/>
            <person name="Fuks G."/>
            <person name="Kavchok S."/>
            <person name="Keizer G."/>
            <person name="Linton E."/>
            <person name="Llaca V."/>
            <person name="Song R."/>
            <person name="Tanyolac B."/>
            <person name="Young S."/>
            <person name="Ho-Il K."/>
            <person name="Hahn J.H."/>
            <person name="Sangsakoo G."/>
            <person name="Vanavichit A."/>
            <person name="de Mattos Luiz.A.T."/>
            <person name="Zimmer P.D."/>
            <person name="Malone G."/>
            <person name="Dellagostin O."/>
            <person name="de Oliveira A.C."/>
            <person name="Bevan M."/>
            <person name="Bancroft I."/>
            <person name="Minx P."/>
            <person name="Cordum H."/>
            <person name="Wilson R."/>
            <person name="Cheng Z."/>
            <person name="Jin W."/>
            <person name="Jiang J."/>
            <person name="Leong S.A."/>
            <person name="Iwama H."/>
            <person name="Gojobori T."/>
            <person name="Itoh T."/>
            <person name="Niimura Y."/>
            <person name="Fujii Y."/>
            <person name="Habara T."/>
            <person name="Sakai H."/>
            <person name="Sato Y."/>
            <person name="Wilson G."/>
            <person name="Kumar K."/>
            <person name="McCouch S."/>
            <person name="Juretic N."/>
            <person name="Hoen D."/>
            <person name="Wright S."/>
            <person name="Bruskiewich R."/>
            <person name="Bureau T."/>
            <person name="Miyao A."/>
            <person name="Hirochika H."/>
            <person name="Nishikawa T."/>
            <person name="Kadowaki K."/>
            <person name="Sugiura M."/>
            <person name="Burr B."/>
            <person name="Sasaki T."/>
        </authorList>
    </citation>
    <scope>NUCLEOTIDE SEQUENCE [LARGE SCALE GENOMIC DNA]</scope>
    <source>
        <strain evidence="12">cv. Nipponbare</strain>
    </source>
</reference>
<keyword evidence="6" id="KW-0067">ATP-binding</keyword>
<dbReference type="FunFam" id="3.30.420.40:FF:000180">
    <property type="entry name" value="D-ribulose kinase isoform X1"/>
    <property type="match status" value="1"/>
</dbReference>
<dbReference type="InterPro" id="IPR043129">
    <property type="entry name" value="ATPase_NBD"/>
</dbReference>
<comment type="catalytic activity">
    <reaction evidence="7">
        <text>D-ribulose + ATP = D-ribulose 5-phosphate + ADP + H(+)</text>
        <dbReference type="Rhea" id="RHEA:17601"/>
        <dbReference type="ChEBI" id="CHEBI:15378"/>
        <dbReference type="ChEBI" id="CHEBI:17173"/>
        <dbReference type="ChEBI" id="CHEBI:30616"/>
        <dbReference type="ChEBI" id="CHEBI:58121"/>
        <dbReference type="ChEBI" id="CHEBI:456216"/>
        <dbReference type="EC" id="2.7.1.47"/>
    </reaction>
</comment>
<reference evidence="12" key="2">
    <citation type="journal article" date="2008" name="Nucleic Acids Res.">
        <title>The rice annotation project database (RAP-DB): 2008 update.</title>
        <authorList>
            <consortium name="The rice annotation project (RAP)"/>
        </authorList>
    </citation>
    <scope>GENOME REANNOTATION</scope>
    <source>
        <strain evidence="12">cv. Nipponbare</strain>
    </source>
</reference>
<dbReference type="Pfam" id="PF02782">
    <property type="entry name" value="FGGY_C"/>
    <property type="match status" value="1"/>
</dbReference>
<evidence type="ECO:0000256" key="1">
    <source>
        <dbReference type="ARBA" id="ARBA00001968"/>
    </source>
</evidence>
<dbReference type="AlphaFoldDB" id="Q8H407"/>
<dbReference type="PANTHER" id="PTHR10196:SF80">
    <property type="entry name" value="D-RIBULOSE KINASE"/>
    <property type="match status" value="1"/>
</dbReference>
<evidence type="ECO:0000256" key="3">
    <source>
        <dbReference type="ARBA" id="ARBA00022679"/>
    </source>
</evidence>